<keyword evidence="6" id="KW-0997">Cell inner membrane</keyword>
<organism evidence="12 13">
    <name type="scientific">Acinetobacter towneri</name>
    <dbReference type="NCBI Taxonomy" id="202956"/>
    <lineage>
        <taxon>Bacteria</taxon>
        <taxon>Pseudomonadati</taxon>
        <taxon>Pseudomonadota</taxon>
        <taxon>Gammaproteobacteria</taxon>
        <taxon>Moraxellales</taxon>
        <taxon>Moraxellaceae</taxon>
        <taxon>Acinetobacter</taxon>
    </lineage>
</organism>
<dbReference type="InterPro" id="IPR022792">
    <property type="entry name" value="T2SS_protein-GspN"/>
</dbReference>
<reference evidence="12 13" key="1">
    <citation type="submission" date="2016-10" db="EMBL/GenBank/DDBJ databases">
        <title>Genome of airborne Acinetobacter sp. 5-2Ac02 in the hospital environment: Species near to Acinetobacter towneri.</title>
        <authorList>
            <person name="Barbosa B."/>
            <person name="Fernandez-Garcia L."/>
            <person name="Gato E."/>
            <person name="Leao R."/>
            <person name="Albano R."/>
            <person name="Fernandez B."/>
            <person name="Fernandez-Cuenca F."/>
            <person name="Marques E."/>
            <person name="Tomas M."/>
        </authorList>
    </citation>
    <scope>NUCLEOTIDE SEQUENCE [LARGE SCALE GENOMIC DNA]</scope>
    <source>
        <strain evidence="12 13">5-2Ac02</strain>
    </source>
</reference>
<accession>A0A1E8E0D7</accession>
<evidence type="ECO:0000313" key="12">
    <source>
        <dbReference type="EMBL" id="OFE42683.1"/>
    </source>
</evidence>
<dbReference type="EMBL" id="MKQS01000029">
    <property type="protein sequence ID" value="OFE42683.1"/>
    <property type="molecule type" value="Genomic_DNA"/>
</dbReference>
<name>A0A1E8E0D7_9GAMM</name>
<evidence type="ECO:0000256" key="5">
    <source>
        <dbReference type="ARBA" id="ARBA00022475"/>
    </source>
</evidence>
<evidence type="ECO:0000256" key="10">
    <source>
        <dbReference type="ARBA" id="ARBA00030772"/>
    </source>
</evidence>
<sequence length="246" mass="28122">MIKKPKYITWWIFALIAFLFFVLLQIPAAWLISKFYKNNQTLHNVSGNIWKGQADWHKGQLRGSLSWNTRPLDLVLLRVAADVEVHSGNTKLEGIVGYRFGSVLVQSLDGQVAPETLKSIVDWQWPSNAIQLKDIHLNFKKQQGFTKSKGQLQWAGGELLYRFAQRQDRMNIPALKGSLSDENGKLLFDIRDQREQKMLNIALDQSLMLDVQLTQRLLMNIASYEGKAGLDTYVISTRQPLFKGGF</sequence>
<comment type="caution">
    <text evidence="12">The sequence shown here is derived from an EMBL/GenBank/DDBJ whole genome shotgun (WGS) entry which is preliminary data.</text>
</comment>
<keyword evidence="7 11" id="KW-0812">Transmembrane</keyword>
<evidence type="ECO:0000256" key="4">
    <source>
        <dbReference type="ARBA" id="ARBA00022448"/>
    </source>
</evidence>
<feature type="transmembrane region" description="Helical" evidence="11">
    <location>
        <begin position="7"/>
        <end position="32"/>
    </location>
</feature>
<protein>
    <recommendedName>
        <fullName evidence="3">Type II secretion system protein N</fullName>
    </recommendedName>
    <alternativeName>
        <fullName evidence="10">General secretion pathway protein N</fullName>
    </alternativeName>
</protein>
<dbReference type="GO" id="GO:0005886">
    <property type="term" value="C:plasma membrane"/>
    <property type="evidence" value="ECO:0007669"/>
    <property type="project" value="UniProtKB-SubCell"/>
</dbReference>
<evidence type="ECO:0000256" key="1">
    <source>
        <dbReference type="ARBA" id="ARBA00004533"/>
    </source>
</evidence>
<dbReference type="Pfam" id="PF01203">
    <property type="entry name" value="T2SSN"/>
    <property type="match status" value="1"/>
</dbReference>
<dbReference type="GO" id="GO:0015627">
    <property type="term" value="C:type II protein secretion system complex"/>
    <property type="evidence" value="ECO:0007669"/>
    <property type="project" value="InterPro"/>
</dbReference>
<keyword evidence="11" id="KW-1133">Transmembrane helix</keyword>
<evidence type="ECO:0000256" key="8">
    <source>
        <dbReference type="ARBA" id="ARBA00022927"/>
    </source>
</evidence>
<comment type="similarity">
    <text evidence="2">Belongs to the GSP N family.</text>
</comment>
<dbReference type="Proteomes" id="UP000186931">
    <property type="component" value="Unassembled WGS sequence"/>
</dbReference>
<proteinExistence type="inferred from homology"/>
<dbReference type="STRING" id="202956.BJN41_13080"/>
<gene>
    <name evidence="12" type="ORF">BJN41_13080</name>
</gene>
<evidence type="ECO:0000256" key="9">
    <source>
        <dbReference type="ARBA" id="ARBA00023136"/>
    </source>
</evidence>
<evidence type="ECO:0000313" key="13">
    <source>
        <dbReference type="Proteomes" id="UP000186931"/>
    </source>
</evidence>
<evidence type="ECO:0000256" key="6">
    <source>
        <dbReference type="ARBA" id="ARBA00022519"/>
    </source>
</evidence>
<dbReference type="eggNOG" id="ENOG502ZC38">
    <property type="taxonomic scope" value="Bacteria"/>
</dbReference>
<keyword evidence="8" id="KW-0653">Protein transport</keyword>
<keyword evidence="9 11" id="KW-0472">Membrane</keyword>
<dbReference type="RefSeq" id="WP_070155497.1">
    <property type="nucleotide sequence ID" value="NZ_MKQS01000029.1"/>
</dbReference>
<dbReference type="GO" id="GO:0015628">
    <property type="term" value="P:protein secretion by the type II secretion system"/>
    <property type="evidence" value="ECO:0007669"/>
    <property type="project" value="InterPro"/>
</dbReference>
<keyword evidence="5" id="KW-1003">Cell membrane</keyword>
<comment type="subcellular location">
    <subcellularLocation>
        <location evidence="1">Cell inner membrane</location>
    </subcellularLocation>
</comment>
<dbReference type="AlphaFoldDB" id="A0A1E8E0D7"/>
<keyword evidence="4" id="KW-0813">Transport</keyword>
<evidence type="ECO:0000256" key="11">
    <source>
        <dbReference type="SAM" id="Phobius"/>
    </source>
</evidence>
<evidence type="ECO:0000256" key="3">
    <source>
        <dbReference type="ARBA" id="ARBA00021563"/>
    </source>
</evidence>
<evidence type="ECO:0000256" key="2">
    <source>
        <dbReference type="ARBA" id="ARBA00007208"/>
    </source>
</evidence>
<evidence type="ECO:0000256" key="7">
    <source>
        <dbReference type="ARBA" id="ARBA00022692"/>
    </source>
</evidence>